<keyword evidence="1" id="KW-0472">Membrane</keyword>
<evidence type="ECO:0000313" key="2">
    <source>
        <dbReference type="EMBL" id="AWD77316.1"/>
    </source>
</evidence>
<feature type="transmembrane region" description="Helical" evidence="1">
    <location>
        <begin position="135"/>
        <end position="154"/>
    </location>
</feature>
<geneLocation type="chloroplast" evidence="2"/>
<keyword evidence="1" id="KW-0812">Transmembrane</keyword>
<feature type="transmembrane region" description="Helical" evidence="1">
    <location>
        <begin position="70"/>
        <end position="87"/>
    </location>
</feature>
<feature type="transmembrane region" description="Helical" evidence="1">
    <location>
        <begin position="29"/>
        <end position="58"/>
    </location>
</feature>
<dbReference type="EMBL" id="MG598531">
    <property type="protein sequence ID" value="AWD77316.1"/>
    <property type="molecule type" value="Genomic_DNA"/>
</dbReference>
<keyword evidence="2" id="KW-0150">Chloroplast</keyword>
<gene>
    <name evidence="2" type="ORF">Grafi_p211</name>
</gene>
<name>A0A2S1FX22_9FLOR</name>
<sequence length="263" mass="31158">MNFIKFSFSNAYIYSPNTWLHKKQTSYKLLITFSFLSFIPYFTLLHLIIILLAGFIVITTLKLHENHYHICYSILITTTLSLLPYNFNNSNYDIYRKIQINFPHKTQASFTKHKLLKRLVSIHNKTLFQLEAPSFIIKLGIISILHSIVIKTLLLTTMYEDIILSICTYIKIDNYYTRRTIFISFFASQFLEQMMRHIHILYTSIKIRNIKPVMFTNKLSISYYIIAQFLSNLKDDIYQLSSVLYVREFNNGYIEINNASTYI</sequence>
<accession>A0A2S1FX22</accession>
<evidence type="ECO:0000256" key="1">
    <source>
        <dbReference type="SAM" id="Phobius"/>
    </source>
</evidence>
<organism evidence="2">
    <name type="scientific">Grateloupia filicina</name>
    <dbReference type="NCBI Taxonomy" id="31455"/>
    <lineage>
        <taxon>Eukaryota</taxon>
        <taxon>Rhodophyta</taxon>
        <taxon>Florideophyceae</taxon>
        <taxon>Rhodymeniophycidae</taxon>
        <taxon>Halymeniales</taxon>
        <taxon>Halymeniaceae</taxon>
        <taxon>Grateloupia</taxon>
    </lineage>
</organism>
<keyword evidence="1" id="KW-1133">Transmembrane helix</keyword>
<keyword evidence="2" id="KW-0934">Plastid</keyword>
<dbReference type="AlphaFoldDB" id="A0A2S1FX22"/>
<proteinExistence type="predicted"/>
<reference evidence="2" key="1">
    <citation type="submission" date="2017-12" db="EMBL/GenBank/DDBJ databases">
        <title>Complete Sequences of the chloroplast DNA of the Grateloupia filicina.</title>
        <authorList>
            <person name="Liu T."/>
            <person name="Liu C."/>
            <person name="Li Y."/>
        </authorList>
    </citation>
    <scope>NUCLEOTIDE SEQUENCE</scope>
</reference>
<protein>
    <submittedName>
        <fullName evidence="2">Ycf92</fullName>
    </submittedName>
</protein>